<dbReference type="Proteomes" id="UP000199119">
    <property type="component" value="Unassembled WGS sequence"/>
</dbReference>
<evidence type="ECO:0000313" key="2">
    <source>
        <dbReference type="Proteomes" id="UP000199119"/>
    </source>
</evidence>
<name>A0A1I2F7C4_9BURK</name>
<reference evidence="2" key="1">
    <citation type="submission" date="2016-10" db="EMBL/GenBank/DDBJ databases">
        <authorList>
            <person name="Varghese N."/>
            <person name="Submissions S."/>
        </authorList>
    </citation>
    <scope>NUCLEOTIDE SEQUENCE [LARGE SCALE GENOMIC DNA]</scope>
    <source>
        <strain evidence="2">DSM 27981</strain>
    </source>
</reference>
<organism evidence="1 2">
    <name type="scientific">Paracidovorax wautersii</name>
    <dbReference type="NCBI Taxonomy" id="1177982"/>
    <lineage>
        <taxon>Bacteria</taxon>
        <taxon>Pseudomonadati</taxon>
        <taxon>Pseudomonadota</taxon>
        <taxon>Betaproteobacteria</taxon>
        <taxon>Burkholderiales</taxon>
        <taxon>Comamonadaceae</taxon>
        <taxon>Paracidovorax</taxon>
    </lineage>
</organism>
<proteinExistence type="predicted"/>
<keyword evidence="2" id="KW-1185">Reference proteome</keyword>
<gene>
    <name evidence="1" type="ORF">SAMN04489711_109157</name>
</gene>
<protein>
    <submittedName>
        <fullName evidence="1">Uncharacterized protein</fullName>
    </submittedName>
</protein>
<evidence type="ECO:0000313" key="1">
    <source>
        <dbReference type="EMBL" id="SFF00526.1"/>
    </source>
</evidence>
<dbReference type="EMBL" id="FONX01000009">
    <property type="protein sequence ID" value="SFF00526.1"/>
    <property type="molecule type" value="Genomic_DNA"/>
</dbReference>
<dbReference type="AlphaFoldDB" id="A0A1I2F7C4"/>
<sequence length="96" mass="10572">MLAESNGRDCAVNPTEAGGLFRRLKSKPSIRALITEFFPGVDVTDFHEFTSFLLAFDSIAQTLDDLARGPGARYYAKSLDWINESEAPLPFDLVCG</sequence>
<accession>A0A1I2F7C4</accession>